<reference evidence="1 2" key="1">
    <citation type="journal article" date="2014" name="Nature">
        <title>The genome of the recently domesticated crop plant sugar beet (Beta vulgaris).</title>
        <authorList>
            <person name="Dohm J.C."/>
            <person name="Minoche A.E."/>
            <person name="Holtgrawe D."/>
            <person name="Capella-Gutierrez S."/>
            <person name="Zakrzewski F."/>
            <person name="Tafer H."/>
            <person name="Rupp O."/>
            <person name="Sorensen T.R."/>
            <person name="Stracke R."/>
            <person name="Reinhardt R."/>
            <person name="Goesmann A."/>
            <person name="Kraft T."/>
            <person name="Schulz B."/>
            <person name="Stadler P.F."/>
            <person name="Schmidt T."/>
            <person name="Gabaldon T."/>
            <person name="Lehrach H."/>
            <person name="Weisshaar B."/>
            <person name="Himmelbauer H."/>
        </authorList>
    </citation>
    <scope>NUCLEOTIDE SEQUENCE [LARGE SCALE GENOMIC DNA]</scope>
    <source>
        <tissue evidence="1">Taproot</tissue>
    </source>
</reference>
<keyword evidence="2" id="KW-1185">Reference proteome</keyword>
<accession>A0A0J8CM22</accession>
<dbReference type="Proteomes" id="UP000035740">
    <property type="component" value="Chromosome 4"/>
</dbReference>
<evidence type="ECO:0000313" key="2">
    <source>
        <dbReference type="Proteomes" id="UP000035740"/>
    </source>
</evidence>
<proteinExistence type="predicted"/>
<gene>
    <name evidence="1" type="ORF">BVRB_4g087120</name>
</gene>
<protein>
    <submittedName>
        <fullName evidence="1">Uncharacterized protein</fullName>
    </submittedName>
</protein>
<dbReference type="EMBL" id="KQ090081">
    <property type="protein sequence ID" value="KMT13073.1"/>
    <property type="molecule type" value="Genomic_DNA"/>
</dbReference>
<dbReference type="Gramene" id="KMT13073">
    <property type="protein sequence ID" value="KMT13073"/>
    <property type="gene ID" value="BVRB_4g087120"/>
</dbReference>
<organism evidence="1 2">
    <name type="scientific">Beta vulgaris subsp. vulgaris</name>
    <name type="common">Beet</name>
    <dbReference type="NCBI Taxonomy" id="3555"/>
    <lineage>
        <taxon>Eukaryota</taxon>
        <taxon>Viridiplantae</taxon>
        <taxon>Streptophyta</taxon>
        <taxon>Embryophyta</taxon>
        <taxon>Tracheophyta</taxon>
        <taxon>Spermatophyta</taxon>
        <taxon>Magnoliopsida</taxon>
        <taxon>eudicotyledons</taxon>
        <taxon>Gunneridae</taxon>
        <taxon>Pentapetalae</taxon>
        <taxon>Caryophyllales</taxon>
        <taxon>Chenopodiaceae</taxon>
        <taxon>Betoideae</taxon>
        <taxon>Beta</taxon>
    </lineage>
</organism>
<name>A0A0J8CM22_BETVV</name>
<sequence length="44" mass="4811">MSSGVPQMIIPASYTCIPMNPCTVENCKGVCKIQLGECCIPRYM</sequence>
<dbReference type="AlphaFoldDB" id="A0A0J8CM22"/>
<evidence type="ECO:0000313" key="1">
    <source>
        <dbReference type="EMBL" id="KMT13073.1"/>
    </source>
</evidence>